<evidence type="ECO:0000313" key="3">
    <source>
        <dbReference type="Proteomes" id="UP000658690"/>
    </source>
</evidence>
<dbReference type="Proteomes" id="UP000658690">
    <property type="component" value="Unassembled WGS sequence"/>
</dbReference>
<gene>
    <name evidence="2" type="ORF">GC102_20960</name>
</gene>
<dbReference type="InterPro" id="IPR032485">
    <property type="entry name" value="LRP1-like_beta_prop"/>
</dbReference>
<evidence type="ECO:0000259" key="1">
    <source>
        <dbReference type="Pfam" id="PF16472"/>
    </source>
</evidence>
<feature type="domain" description="Prolow-density lipoprotein receptor-related protein 1-like beta-propeller" evidence="1">
    <location>
        <begin position="15"/>
        <end position="196"/>
    </location>
</feature>
<dbReference type="SUPFAM" id="SSF69304">
    <property type="entry name" value="Tricorn protease N-terminal domain"/>
    <property type="match status" value="1"/>
</dbReference>
<keyword evidence="3" id="KW-1185">Reference proteome</keyword>
<accession>A0ABX1Z7F4</accession>
<comment type="caution">
    <text evidence="2">The sequence shown here is derived from an EMBL/GenBank/DDBJ whole genome shotgun (WGS) entry which is preliminary data.</text>
</comment>
<protein>
    <submittedName>
        <fullName evidence="2">DUF5050 domain-containing protein</fullName>
    </submittedName>
</protein>
<sequence>MLDVAEEGEDCGGDNSTAIIGENAYVMATSNPEDKGSLNHIYKINLKTNETSTITNFAVNHFRIINNKLYYVKEEDHYLYSSNLNGSNEQKLSDNKATSWYEEINGIVYYTVAAANEQVYLYKANPSNDDTLVLKDPLKSVLSVNGKLLCKLAAGEEYGLKVIDQTGNLRLAVTDQILNLFAYDDFIVYVSAEDKSVKWLKL</sequence>
<name>A0ABX1Z7F4_9BACL</name>
<dbReference type="RefSeq" id="WP_281367686.1">
    <property type="nucleotide sequence ID" value="NZ_WHOC01000104.1"/>
</dbReference>
<dbReference type="Pfam" id="PF16472">
    <property type="entry name" value="DUF5050"/>
    <property type="match status" value="1"/>
</dbReference>
<organism evidence="2 3">
    <name type="scientific">Paenibacillus germinis</name>
    <dbReference type="NCBI Taxonomy" id="2654979"/>
    <lineage>
        <taxon>Bacteria</taxon>
        <taxon>Bacillati</taxon>
        <taxon>Bacillota</taxon>
        <taxon>Bacilli</taxon>
        <taxon>Bacillales</taxon>
        <taxon>Paenibacillaceae</taxon>
        <taxon>Paenibacillus</taxon>
    </lineage>
</organism>
<evidence type="ECO:0000313" key="2">
    <source>
        <dbReference type="EMBL" id="NOU88219.1"/>
    </source>
</evidence>
<reference evidence="2 3" key="1">
    <citation type="submission" date="2019-10" db="EMBL/GenBank/DDBJ databases">
        <title>Description of Paenibacillus choica sp. nov.</title>
        <authorList>
            <person name="Carlier A."/>
            <person name="Qi S."/>
        </authorList>
    </citation>
    <scope>NUCLEOTIDE SEQUENCE [LARGE SCALE GENOMIC DNA]</scope>
    <source>
        <strain evidence="2 3">LMG 31460</strain>
    </source>
</reference>
<proteinExistence type="predicted"/>
<dbReference type="EMBL" id="WHOC01000104">
    <property type="protein sequence ID" value="NOU88219.1"/>
    <property type="molecule type" value="Genomic_DNA"/>
</dbReference>